<comment type="caution">
    <text evidence="2">The sequence shown here is derived from an EMBL/GenBank/DDBJ whole genome shotgun (WGS) entry which is preliminary data.</text>
</comment>
<reference evidence="2" key="1">
    <citation type="submission" date="2020-08" db="EMBL/GenBank/DDBJ databases">
        <title>Genome public.</title>
        <authorList>
            <person name="Liu C."/>
            <person name="Sun Q."/>
        </authorList>
    </citation>
    <scope>NUCLEOTIDE SEQUENCE</scope>
    <source>
        <strain evidence="2">BX21</strain>
    </source>
</reference>
<dbReference type="EMBL" id="JACRTG010000012">
    <property type="protein sequence ID" value="MBC8587514.1"/>
    <property type="molecule type" value="Genomic_DNA"/>
</dbReference>
<organism evidence="2 3">
    <name type="scientific">Paratissierella segnis</name>
    <dbReference type="NCBI Taxonomy" id="2763679"/>
    <lineage>
        <taxon>Bacteria</taxon>
        <taxon>Bacillati</taxon>
        <taxon>Bacillota</taxon>
        <taxon>Tissierellia</taxon>
        <taxon>Tissierellales</taxon>
        <taxon>Tissierellaceae</taxon>
        <taxon>Paratissierella</taxon>
    </lineage>
</organism>
<evidence type="ECO:0000259" key="1">
    <source>
        <dbReference type="Pfam" id="PF13274"/>
    </source>
</evidence>
<dbReference type="AlphaFoldDB" id="A0A926EWD2"/>
<feature type="domain" description="Antitoxin SocA-like Panacea" evidence="1">
    <location>
        <begin position="186"/>
        <end position="279"/>
    </location>
</feature>
<evidence type="ECO:0000313" key="3">
    <source>
        <dbReference type="Proteomes" id="UP000601171"/>
    </source>
</evidence>
<accession>A0A926EWD2</accession>
<protein>
    <submittedName>
        <fullName evidence="2">DUF4065 domain-containing protein</fullName>
    </submittedName>
</protein>
<proteinExistence type="predicted"/>
<dbReference type="RefSeq" id="WP_262428966.1">
    <property type="nucleotide sequence ID" value="NZ_JACRTG010000012.1"/>
</dbReference>
<evidence type="ECO:0000313" key="2">
    <source>
        <dbReference type="EMBL" id="MBC8587514.1"/>
    </source>
</evidence>
<dbReference type="Pfam" id="PF13274">
    <property type="entry name" value="SocA_Panacea"/>
    <property type="match status" value="1"/>
</dbReference>
<gene>
    <name evidence="2" type="ORF">H8707_04575</name>
</gene>
<dbReference type="InterPro" id="IPR025272">
    <property type="entry name" value="SocA_Panacea"/>
</dbReference>
<sequence>MLGFCEKCHDMVEYYINERKMTKNIKGKEIEYIGKVAICSECGSEIFVADIRDYNLKMLDNTFREKEGLISVSEMELILDKYNIGKRPLSLLLGWGEGTLTRYLDGDVPTKQYSDTLKTILNDPEYMKKLLEENKDKITDVAYKRCSEELVNIEKKKFITIKSEDKIDHVVKYLLVNCVDITPLALQKLLYYAQGFFKAFTDDFLFYNNCEAWIHGPVYRSVYYKYKNYGYNPIEENECYYTDIELDKMEKEILDNVIRNFGCYSGKVLEKMTHAEIPWSSTRVGLRDDVNSERIIEKELIAKYFHDIKLKHNMLNISDISDYSTDLFNKLYR</sequence>
<dbReference type="Proteomes" id="UP000601171">
    <property type="component" value="Unassembled WGS sequence"/>
</dbReference>
<name>A0A926EWD2_9FIRM</name>
<keyword evidence="3" id="KW-1185">Reference proteome</keyword>